<dbReference type="Gene3D" id="2.160.20.10">
    <property type="entry name" value="Single-stranded right-handed beta-helix, Pectin lyase-like"/>
    <property type="match status" value="2"/>
</dbReference>
<dbReference type="Proteomes" id="UP000000768">
    <property type="component" value="Chromosome 8"/>
</dbReference>
<evidence type="ECO:0000256" key="8">
    <source>
        <dbReference type="RuleBase" id="RU000589"/>
    </source>
</evidence>
<evidence type="ECO:0000256" key="6">
    <source>
        <dbReference type="ARBA" id="ARBA00047928"/>
    </source>
</evidence>
<organism evidence="11 12">
    <name type="scientific">Sorghum bicolor</name>
    <name type="common">Sorghum</name>
    <name type="synonym">Sorghum vulgare</name>
    <dbReference type="NCBI Taxonomy" id="4558"/>
    <lineage>
        <taxon>Eukaryota</taxon>
        <taxon>Viridiplantae</taxon>
        <taxon>Streptophyta</taxon>
        <taxon>Embryophyta</taxon>
        <taxon>Tracheophyta</taxon>
        <taxon>Spermatophyta</taxon>
        <taxon>Magnoliopsida</taxon>
        <taxon>Liliopsida</taxon>
        <taxon>Poales</taxon>
        <taxon>Poaceae</taxon>
        <taxon>PACMAD clade</taxon>
        <taxon>Panicoideae</taxon>
        <taxon>Andropogonodae</taxon>
        <taxon>Andropogoneae</taxon>
        <taxon>Sorghinae</taxon>
        <taxon>Sorghum</taxon>
    </lineage>
</organism>
<dbReference type="STRING" id="4558.A0A1Z5R725"/>
<feature type="domain" description="Pectinesterase catalytic" evidence="10">
    <location>
        <begin position="129"/>
        <end position="368"/>
    </location>
</feature>
<protein>
    <recommendedName>
        <fullName evidence="3 8">Pectinesterase</fullName>
        <ecNumber evidence="3 8">3.1.1.11</ecNumber>
    </recommendedName>
</protein>
<dbReference type="InterPro" id="IPR011050">
    <property type="entry name" value="Pectin_lyase_fold/virulence"/>
</dbReference>
<proteinExistence type="inferred from homology"/>
<gene>
    <name evidence="11" type="ORF">SORBI_3008G135901</name>
</gene>
<feature type="active site" evidence="7">
    <location>
        <position position="279"/>
    </location>
</feature>
<keyword evidence="8" id="KW-0732">Signal</keyword>
<accession>A0A1Z5R725</accession>
<dbReference type="GO" id="GO:0042545">
    <property type="term" value="P:cell wall modification"/>
    <property type="evidence" value="ECO:0007669"/>
    <property type="project" value="UniProtKB-UniRule"/>
</dbReference>
<reference evidence="11 12" key="1">
    <citation type="journal article" date="2009" name="Nature">
        <title>The Sorghum bicolor genome and the diversification of grasses.</title>
        <authorList>
            <person name="Paterson A.H."/>
            <person name="Bowers J.E."/>
            <person name="Bruggmann R."/>
            <person name="Dubchak I."/>
            <person name="Grimwood J."/>
            <person name="Gundlach H."/>
            <person name="Haberer G."/>
            <person name="Hellsten U."/>
            <person name="Mitros T."/>
            <person name="Poliakov A."/>
            <person name="Schmutz J."/>
            <person name="Spannagl M."/>
            <person name="Tang H."/>
            <person name="Wang X."/>
            <person name="Wicker T."/>
            <person name="Bharti A.K."/>
            <person name="Chapman J."/>
            <person name="Feltus F.A."/>
            <person name="Gowik U."/>
            <person name="Grigoriev I.V."/>
            <person name="Lyons E."/>
            <person name="Maher C.A."/>
            <person name="Martis M."/>
            <person name="Narechania A."/>
            <person name="Otillar R.P."/>
            <person name="Penning B.W."/>
            <person name="Salamov A.A."/>
            <person name="Wang Y."/>
            <person name="Zhang L."/>
            <person name="Carpita N.C."/>
            <person name="Freeling M."/>
            <person name="Gingle A.R."/>
            <person name="Hash C.T."/>
            <person name="Keller B."/>
            <person name="Klein P."/>
            <person name="Kresovich S."/>
            <person name="McCann M.C."/>
            <person name="Ming R."/>
            <person name="Peterson D.G."/>
            <person name="Mehboob-ur-Rahman"/>
            <person name="Ware D."/>
            <person name="Westhoff P."/>
            <person name="Mayer K.F."/>
            <person name="Messing J."/>
            <person name="Rokhsar D.S."/>
        </authorList>
    </citation>
    <scope>NUCLEOTIDE SEQUENCE [LARGE SCALE GENOMIC DNA]</scope>
    <source>
        <strain evidence="12">cv. BTx623</strain>
    </source>
</reference>
<dbReference type="InterPro" id="IPR000070">
    <property type="entry name" value="Pectinesterase_cat"/>
</dbReference>
<evidence type="ECO:0000256" key="2">
    <source>
        <dbReference type="ARBA" id="ARBA00008891"/>
    </source>
</evidence>
<dbReference type="InParanoid" id="A0A1Z5R725"/>
<sequence>MARLINKAYSLALLLFCYVLSGAAEAAYNVADFGAKPDGRTDSTGAFASAWSAACRRSQAPATVYFFLLSRAAFFTGPMLQQDDASGHPDQHPDRGRRLRLRRRPRHHQPAARGARQLRISSSPRPVIVTVDQAGRGHYRTIQEAINAIPARANNSTSATIARINVNPGIYTEKVVVNKPGVSLIGRSATSTIIQWSGPWDKKHQSEFALHVLATDFVAANLTFQNPYGREGKGPAVAAKIEGDKAAFYDCRFISFQDTLLDATGRHYYRGCYIQGATDFIFGTGKAFFERCHLHSTSHVGGAFTAQRRCTESENTGFSFYRCELTGTGVATAILGRPWGPYARVVFAQCDMSNAVAPMGWSNWEDEANNNFSATARDPEHKAGSSGRTTTSLERKLSPSSPMLGWMAKIGFVRRSRNLLWHSRHI</sequence>
<evidence type="ECO:0000256" key="3">
    <source>
        <dbReference type="ARBA" id="ARBA00013229"/>
    </source>
</evidence>
<dbReference type="AlphaFoldDB" id="A0A1Z5R725"/>
<comment type="similarity">
    <text evidence="2">Belongs to the pectinesterase family.</text>
</comment>
<dbReference type="EMBL" id="CM000767">
    <property type="protein sequence ID" value="OQU79379.1"/>
    <property type="molecule type" value="Genomic_DNA"/>
</dbReference>
<feature type="signal peptide" evidence="8">
    <location>
        <begin position="1"/>
        <end position="26"/>
    </location>
</feature>
<dbReference type="GO" id="GO:0045490">
    <property type="term" value="P:pectin catabolic process"/>
    <property type="evidence" value="ECO:0000318"/>
    <property type="project" value="GO_Central"/>
</dbReference>
<evidence type="ECO:0000313" key="11">
    <source>
        <dbReference type="EMBL" id="OQU79379.1"/>
    </source>
</evidence>
<feature type="region of interest" description="Disordered" evidence="9">
    <location>
        <begin position="80"/>
        <end position="118"/>
    </location>
</feature>
<keyword evidence="5 8" id="KW-0063">Aspartyl esterase</keyword>
<dbReference type="UniPathway" id="UPA00545">
    <property type="reaction ID" value="UER00823"/>
</dbReference>
<dbReference type="Gramene" id="OQU79379">
    <property type="protein sequence ID" value="OQU79379"/>
    <property type="gene ID" value="SORBI_3008G135901"/>
</dbReference>
<dbReference type="OrthoDB" id="2019149at2759"/>
<dbReference type="PANTHER" id="PTHR31321">
    <property type="entry name" value="ACYL-COA THIOESTER HYDROLASE YBHC-RELATED"/>
    <property type="match status" value="1"/>
</dbReference>
<comment type="catalytic activity">
    <reaction evidence="6 8">
        <text>[(1-&gt;4)-alpha-D-galacturonosyl methyl ester](n) + n H2O = [(1-&gt;4)-alpha-D-galacturonosyl](n) + n methanol + n H(+)</text>
        <dbReference type="Rhea" id="RHEA:22380"/>
        <dbReference type="Rhea" id="RHEA-COMP:14570"/>
        <dbReference type="Rhea" id="RHEA-COMP:14573"/>
        <dbReference type="ChEBI" id="CHEBI:15377"/>
        <dbReference type="ChEBI" id="CHEBI:15378"/>
        <dbReference type="ChEBI" id="CHEBI:17790"/>
        <dbReference type="ChEBI" id="CHEBI:140522"/>
        <dbReference type="ChEBI" id="CHEBI:140523"/>
        <dbReference type="EC" id="3.1.1.11"/>
    </reaction>
</comment>
<feature type="chain" id="PRO_5011834558" description="Pectinesterase" evidence="8">
    <location>
        <begin position="27"/>
        <end position="426"/>
    </location>
</feature>
<keyword evidence="4 8" id="KW-0378">Hydrolase</keyword>
<dbReference type="ExpressionAtlas" id="A0A1Z5R725">
    <property type="expression patterns" value="baseline"/>
</dbReference>
<evidence type="ECO:0000259" key="10">
    <source>
        <dbReference type="Pfam" id="PF01095"/>
    </source>
</evidence>
<keyword evidence="12" id="KW-1185">Reference proteome</keyword>
<evidence type="ECO:0000256" key="7">
    <source>
        <dbReference type="PROSITE-ProRule" id="PRU10040"/>
    </source>
</evidence>
<feature type="compositionally biased region" description="Basic residues" evidence="9">
    <location>
        <begin position="97"/>
        <end position="110"/>
    </location>
</feature>
<evidence type="ECO:0000256" key="1">
    <source>
        <dbReference type="ARBA" id="ARBA00005184"/>
    </source>
</evidence>
<evidence type="ECO:0000256" key="4">
    <source>
        <dbReference type="ARBA" id="ARBA00022801"/>
    </source>
</evidence>
<dbReference type="InterPro" id="IPR033131">
    <property type="entry name" value="Pectinesterase_Asp_AS"/>
</dbReference>
<reference evidence="12" key="2">
    <citation type="journal article" date="2018" name="Plant J.">
        <title>The Sorghum bicolor reference genome: improved assembly, gene annotations, a transcriptome atlas, and signatures of genome organization.</title>
        <authorList>
            <person name="McCormick R.F."/>
            <person name="Truong S.K."/>
            <person name="Sreedasyam A."/>
            <person name="Jenkins J."/>
            <person name="Shu S."/>
            <person name="Sims D."/>
            <person name="Kennedy M."/>
            <person name="Amirebrahimi M."/>
            <person name="Weers B.D."/>
            <person name="McKinley B."/>
            <person name="Mattison A."/>
            <person name="Morishige D.T."/>
            <person name="Grimwood J."/>
            <person name="Schmutz J."/>
            <person name="Mullet J.E."/>
        </authorList>
    </citation>
    <scope>NUCLEOTIDE SEQUENCE [LARGE SCALE GENOMIC DNA]</scope>
    <source>
        <strain evidence="12">cv. BTx623</strain>
    </source>
</reference>
<feature type="compositionally biased region" description="Basic and acidic residues" evidence="9">
    <location>
        <begin position="85"/>
        <end position="96"/>
    </location>
</feature>
<name>A0A1Z5R725_SORBI</name>
<feature type="region of interest" description="Disordered" evidence="9">
    <location>
        <begin position="374"/>
        <end position="397"/>
    </location>
</feature>
<evidence type="ECO:0000313" key="12">
    <source>
        <dbReference type="Proteomes" id="UP000000768"/>
    </source>
</evidence>
<evidence type="ECO:0000256" key="5">
    <source>
        <dbReference type="ARBA" id="ARBA00023085"/>
    </source>
</evidence>
<evidence type="ECO:0000256" key="9">
    <source>
        <dbReference type="SAM" id="MobiDB-lite"/>
    </source>
</evidence>
<comment type="pathway">
    <text evidence="1 8">Glycan metabolism; pectin degradation; 2-dehydro-3-deoxy-D-gluconate from pectin: step 1/5.</text>
</comment>
<dbReference type="GO" id="GO:0030599">
    <property type="term" value="F:pectinesterase activity"/>
    <property type="evidence" value="ECO:0000318"/>
    <property type="project" value="GO_Central"/>
</dbReference>
<dbReference type="SUPFAM" id="SSF51126">
    <property type="entry name" value="Pectin lyase-like"/>
    <property type="match status" value="2"/>
</dbReference>
<dbReference type="EC" id="3.1.1.11" evidence="3 8"/>
<dbReference type="PANTHER" id="PTHR31321:SF80">
    <property type="entry name" value="PECTINESTERASE"/>
    <property type="match status" value="1"/>
</dbReference>
<dbReference type="Pfam" id="PF01095">
    <property type="entry name" value="Pectinesterase"/>
    <property type="match status" value="1"/>
</dbReference>
<dbReference type="InterPro" id="IPR012334">
    <property type="entry name" value="Pectin_lyas_fold"/>
</dbReference>
<dbReference type="PROSITE" id="PS00503">
    <property type="entry name" value="PECTINESTERASE_2"/>
    <property type="match status" value="1"/>
</dbReference>